<dbReference type="NCBIfam" id="TIGR02595">
    <property type="entry name" value="PEP_CTERM"/>
    <property type="match status" value="1"/>
</dbReference>
<dbReference type="EMBL" id="LUUG01000044">
    <property type="protein sequence ID" value="OAI08478.1"/>
    <property type="molecule type" value="Genomic_DNA"/>
</dbReference>
<organism evidence="2 3">
    <name type="scientific">Methylomonas methanica</name>
    <dbReference type="NCBI Taxonomy" id="421"/>
    <lineage>
        <taxon>Bacteria</taxon>
        <taxon>Pseudomonadati</taxon>
        <taxon>Pseudomonadota</taxon>
        <taxon>Gammaproteobacteria</taxon>
        <taxon>Methylococcales</taxon>
        <taxon>Methylococcaceae</taxon>
        <taxon>Methylomonas</taxon>
    </lineage>
</organism>
<dbReference type="Pfam" id="PF07589">
    <property type="entry name" value="PEP-CTERM"/>
    <property type="match status" value="1"/>
</dbReference>
<proteinExistence type="predicted"/>
<protein>
    <recommendedName>
        <fullName evidence="1">Ice-binding protein C-terminal domain-containing protein</fullName>
    </recommendedName>
</protein>
<dbReference type="InterPro" id="IPR013424">
    <property type="entry name" value="Ice-binding_C"/>
</dbReference>
<evidence type="ECO:0000259" key="1">
    <source>
        <dbReference type="Pfam" id="PF07589"/>
    </source>
</evidence>
<dbReference type="RefSeq" id="WP_064006973.1">
    <property type="nucleotide sequence ID" value="NZ_LUUG01000044.1"/>
</dbReference>
<gene>
    <name evidence="2" type="ORF">A1332_06800</name>
</gene>
<evidence type="ECO:0000313" key="3">
    <source>
        <dbReference type="Proteomes" id="UP000078090"/>
    </source>
</evidence>
<sequence>MQITQILTFALAFSFGLGYRDAEAMSIDFESFTDGSPLTNEISGLQFSGGNIFTAGVSLNEFDFPPHSGQNVLAALSGSLTISADNPFDLFSAYFTYAEQMTFSGFDVAHNLLFSFTSPTSSNLGTNSLTEFSSHGISSLVFSTQGGSGFTMDDLDLNASTVPEPGTLALLPLGALAMAFMRRQKRSALS</sequence>
<name>A0A177MRR7_METMH</name>
<feature type="domain" description="Ice-binding protein C-terminal" evidence="1">
    <location>
        <begin position="161"/>
        <end position="183"/>
    </location>
</feature>
<reference evidence="2 3" key="1">
    <citation type="submission" date="2016-03" db="EMBL/GenBank/DDBJ databases">
        <authorList>
            <person name="Ploux O."/>
        </authorList>
    </citation>
    <scope>NUCLEOTIDE SEQUENCE [LARGE SCALE GENOMIC DNA]</scope>
    <source>
        <strain evidence="2 3">R-45363</strain>
    </source>
</reference>
<dbReference type="Proteomes" id="UP000078090">
    <property type="component" value="Unassembled WGS sequence"/>
</dbReference>
<accession>A0A177MRR7</accession>
<dbReference type="OrthoDB" id="9790784at2"/>
<comment type="caution">
    <text evidence="2">The sequence shown here is derived from an EMBL/GenBank/DDBJ whole genome shotgun (WGS) entry which is preliminary data.</text>
</comment>
<dbReference type="AlphaFoldDB" id="A0A177MRR7"/>
<evidence type="ECO:0000313" key="2">
    <source>
        <dbReference type="EMBL" id="OAI08478.1"/>
    </source>
</evidence>